<dbReference type="InterPro" id="IPR007197">
    <property type="entry name" value="rSAM"/>
</dbReference>
<evidence type="ECO:0000256" key="2">
    <source>
        <dbReference type="ARBA" id="ARBA00022691"/>
    </source>
</evidence>
<feature type="domain" description="Radical SAM core" evidence="6">
    <location>
        <begin position="1"/>
        <end position="158"/>
    </location>
</feature>
<gene>
    <name evidence="7" type="ORF">SAMN06265339_1389</name>
</gene>
<proteinExistence type="predicted"/>
<dbReference type="InterPro" id="IPR058240">
    <property type="entry name" value="rSAM_sf"/>
</dbReference>
<organism evidence="7 8">
    <name type="scientific">Desulfurobacterium pacificum</name>
    <dbReference type="NCBI Taxonomy" id="240166"/>
    <lineage>
        <taxon>Bacteria</taxon>
        <taxon>Pseudomonadati</taxon>
        <taxon>Aquificota</taxon>
        <taxon>Aquificia</taxon>
        <taxon>Desulfurobacteriales</taxon>
        <taxon>Desulfurobacteriaceae</taxon>
        <taxon>Desulfurobacterium</taxon>
    </lineage>
</organism>
<dbReference type="InterPro" id="IPR006638">
    <property type="entry name" value="Elp3/MiaA/NifB-like_rSAM"/>
</dbReference>
<sequence length="300" mass="34367">MPPEFFYSFLSRVSQYSEVTVEVNPESATLSYLRELKDAGINRISIGIQTLSEKLLKFLGRRHSSKQALRALENAVSVFKNVSVDIMFGIPGQTVWSIEKELKQILEFPIKHVSAYALTIYENTPFFHQLSENDLVGDEETKKMYDLIRDLLKAEGFLHYEISNFAKAGFECRHNIHYWRLDNYEGLGPSAASFVGNVYRKNYANLNRYFLSLESNLTPIEEAVAFSVKELKEMKLAMGLRLMSGVNLKSLGIKEKLEKEELQVLEEAGYIEYDFPILKLTEKACFVSNYVISKIIKALL</sequence>
<keyword evidence="2" id="KW-0949">S-adenosyl-L-methionine</keyword>
<dbReference type="Proteomes" id="UP001157911">
    <property type="component" value="Unassembled WGS sequence"/>
</dbReference>
<evidence type="ECO:0000313" key="8">
    <source>
        <dbReference type="Proteomes" id="UP001157911"/>
    </source>
</evidence>
<keyword evidence="3" id="KW-0479">Metal-binding</keyword>
<evidence type="ECO:0000256" key="4">
    <source>
        <dbReference type="ARBA" id="ARBA00023004"/>
    </source>
</evidence>
<dbReference type="InterPro" id="IPR034505">
    <property type="entry name" value="Coproporphyrinogen-III_oxidase"/>
</dbReference>
<dbReference type="Pfam" id="PF04055">
    <property type="entry name" value="Radical_SAM"/>
    <property type="match status" value="1"/>
</dbReference>
<comment type="caution">
    <text evidence="7">The sequence shown here is derived from an EMBL/GenBank/DDBJ whole genome shotgun (WGS) entry which is preliminary data.</text>
</comment>
<dbReference type="CDD" id="cd01335">
    <property type="entry name" value="Radical_SAM"/>
    <property type="match status" value="1"/>
</dbReference>
<evidence type="ECO:0000256" key="5">
    <source>
        <dbReference type="ARBA" id="ARBA00023014"/>
    </source>
</evidence>
<evidence type="ECO:0000256" key="1">
    <source>
        <dbReference type="ARBA" id="ARBA00001966"/>
    </source>
</evidence>
<name>A0ABY1NQ27_9BACT</name>
<dbReference type="SUPFAM" id="SSF102114">
    <property type="entry name" value="Radical SAM enzymes"/>
    <property type="match status" value="1"/>
</dbReference>
<protein>
    <submittedName>
        <fullName evidence="7">Oxygen-independent coproporphyrinogen-3 oxidase</fullName>
    </submittedName>
</protein>
<keyword evidence="4" id="KW-0408">Iron</keyword>
<keyword evidence="5" id="KW-0411">Iron-sulfur</keyword>
<dbReference type="PANTHER" id="PTHR13932">
    <property type="entry name" value="COPROPORPHYRINIGEN III OXIDASE"/>
    <property type="match status" value="1"/>
</dbReference>
<dbReference type="PROSITE" id="PS51918">
    <property type="entry name" value="RADICAL_SAM"/>
    <property type="match status" value="1"/>
</dbReference>
<dbReference type="EMBL" id="FXUB01000004">
    <property type="protein sequence ID" value="SMP15386.1"/>
    <property type="molecule type" value="Genomic_DNA"/>
</dbReference>
<reference evidence="7 8" key="1">
    <citation type="submission" date="2017-05" db="EMBL/GenBank/DDBJ databases">
        <authorList>
            <person name="Varghese N."/>
            <person name="Submissions S."/>
        </authorList>
    </citation>
    <scope>NUCLEOTIDE SEQUENCE [LARGE SCALE GENOMIC DNA]</scope>
    <source>
        <strain evidence="7 8">DSM 15522</strain>
    </source>
</reference>
<dbReference type="InterPro" id="IPR013785">
    <property type="entry name" value="Aldolase_TIM"/>
</dbReference>
<dbReference type="SMART" id="SM00729">
    <property type="entry name" value="Elp3"/>
    <property type="match status" value="1"/>
</dbReference>
<comment type="cofactor">
    <cofactor evidence="1">
        <name>[4Fe-4S] cluster</name>
        <dbReference type="ChEBI" id="CHEBI:49883"/>
    </cofactor>
</comment>
<keyword evidence="8" id="KW-1185">Reference proteome</keyword>
<evidence type="ECO:0000256" key="3">
    <source>
        <dbReference type="ARBA" id="ARBA00022723"/>
    </source>
</evidence>
<dbReference type="PANTHER" id="PTHR13932:SF5">
    <property type="entry name" value="RADICAL S-ADENOSYL METHIONINE DOMAIN-CONTAINING PROTEIN 1, MITOCHONDRIAL"/>
    <property type="match status" value="1"/>
</dbReference>
<dbReference type="Gene3D" id="3.20.20.70">
    <property type="entry name" value="Aldolase class I"/>
    <property type="match status" value="1"/>
</dbReference>
<evidence type="ECO:0000313" key="7">
    <source>
        <dbReference type="EMBL" id="SMP15386.1"/>
    </source>
</evidence>
<accession>A0ABY1NQ27</accession>
<evidence type="ECO:0000259" key="6">
    <source>
        <dbReference type="PROSITE" id="PS51918"/>
    </source>
</evidence>